<dbReference type="EMBL" id="PFLC01000037">
    <property type="protein sequence ID" value="PIY62471.1"/>
    <property type="molecule type" value="Genomic_DNA"/>
</dbReference>
<name>A0A2M7Q9P3_9BACT</name>
<protein>
    <submittedName>
        <fullName evidence="1">Uncharacterized protein</fullName>
    </submittedName>
</protein>
<reference evidence="2" key="1">
    <citation type="submission" date="2017-09" db="EMBL/GenBank/DDBJ databases">
        <title>Depth-based differentiation of microbial function through sediment-hosted aquifers and enrichment of novel symbionts in the deep terrestrial subsurface.</title>
        <authorList>
            <person name="Probst A.J."/>
            <person name="Ladd B."/>
            <person name="Jarett J.K."/>
            <person name="Geller-Mcgrath D.E."/>
            <person name="Sieber C.M.K."/>
            <person name="Emerson J.B."/>
            <person name="Anantharaman K."/>
            <person name="Thomas B.C."/>
            <person name="Malmstrom R."/>
            <person name="Stieglmeier M."/>
            <person name="Klingl A."/>
            <person name="Woyke T."/>
            <person name="Ryan C.M."/>
            <person name="Banfield J.F."/>
        </authorList>
    </citation>
    <scope>NUCLEOTIDE SEQUENCE [LARGE SCALE GENOMIC DNA]</scope>
</reference>
<gene>
    <name evidence="1" type="ORF">COY93_02910</name>
</gene>
<evidence type="ECO:0000313" key="2">
    <source>
        <dbReference type="Proteomes" id="UP000230973"/>
    </source>
</evidence>
<proteinExistence type="predicted"/>
<accession>A0A2M7Q9P3</accession>
<comment type="caution">
    <text evidence="1">The sequence shown here is derived from an EMBL/GenBank/DDBJ whole genome shotgun (WGS) entry which is preliminary data.</text>
</comment>
<evidence type="ECO:0000313" key="1">
    <source>
        <dbReference type="EMBL" id="PIY62471.1"/>
    </source>
</evidence>
<organism evidence="1 2">
    <name type="scientific">Candidatus Uhrbacteria bacterium CG_4_10_14_0_8_um_filter_58_22</name>
    <dbReference type="NCBI Taxonomy" id="1975029"/>
    <lineage>
        <taxon>Bacteria</taxon>
        <taxon>Candidatus Uhriibacteriota</taxon>
    </lineage>
</organism>
<sequence>MANDSDKSRIGTNDGRKPALASVASKVSAVPIQPVETNTALEPDEEGGFTFFEMLSTLPEPVQNYLLSAELDKVRIGIFDRLKLSLDDRDIALYTELEVFFGDVNLADYPDELWTNLPWEDKDKARAQELARETVGRIFLPARTFLGGVAELLESVGGQVGDYPTNQIESRVVTYGQAAQEIAAEADLPDFNEASLRRLQGIIESRLRGVRSDADTVVMLTKPSKTGGLEMSAEDADWIVALTVKEMKWTNFVDQLPNTAADAKTEDLAAELKYPPEEIRRLLAGTAEEQKTLALAAEHLDQFIKGNDGQLKERLHDIVYDLVDGRVETWDVVAALMLLTKRGLLLETLAKDLRFGQAVRSFSEEKGRDRQFVEAFRLQPSGPQAVNVFLQLVLCGVAGLSDGDAARYGLRITNMLKKAGQSQYSGLVAFDLDEGEFVWTEPMD</sequence>
<dbReference type="AlphaFoldDB" id="A0A2M7Q9P3"/>
<dbReference type="Proteomes" id="UP000230973">
    <property type="component" value="Unassembled WGS sequence"/>
</dbReference>